<dbReference type="PROSITE" id="PS00893">
    <property type="entry name" value="NUDIX_BOX"/>
    <property type="match status" value="1"/>
</dbReference>
<comment type="caution">
    <text evidence="5">The sequence shown here is derived from an EMBL/GenBank/DDBJ whole genome shotgun (WGS) entry which is preliminary data.</text>
</comment>
<dbReference type="PRINTS" id="PR00502">
    <property type="entry name" value="NUDIXFAMILY"/>
</dbReference>
<dbReference type="InterPro" id="IPR020084">
    <property type="entry name" value="NUDIX_hydrolase_CS"/>
</dbReference>
<dbReference type="InterPro" id="IPR020476">
    <property type="entry name" value="Nudix_hydrolase"/>
</dbReference>
<evidence type="ECO:0000256" key="2">
    <source>
        <dbReference type="ARBA" id="ARBA00022801"/>
    </source>
</evidence>
<dbReference type="PANTHER" id="PTHR16099:SF5">
    <property type="entry name" value="NUCLEOTIDE TRIPHOSPHATE DIPHOSPHATASE NUDT15"/>
    <property type="match status" value="1"/>
</dbReference>
<dbReference type="Proteomes" id="UP001500795">
    <property type="component" value="Unassembled WGS sequence"/>
</dbReference>
<dbReference type="GO" id="GO:0016787">
    <property type="term" value="F:hydrolase activity"/>
    <property type="evidence" value="ECO:0007669"/>
    <property type="project" value="UniProtKB-KW"/>
</dbReference>
<keyword evidence="6" id="KW-1185">Reference proteome</keyword>
<sequence>MNQLRPAIGVGIIVSRPDGLILVGKRRNSHAPYWSIPGGHMELGESFELAAVRELAEETGLRVIAPEVVAITNNLHTWREEGVHSISVILHAPLCQGEPRLMEPDKCDGWRWVDPQQLPEPHFEASREGVAAYLGGHFYQPEDG</sequence>
<keyword evidence="2 3" id="KW-0378">Hydrolase</keyword>
<dbReference type="PROSITE" id="PS51462">
    <property type="entry name" value="NUDIX"/>
    <property type="match status" value="1"/>
</dbReference>
<dbReference type="Gene3D" id="3.90.79.10">
    <property type="entry name" value="Nucleoside Triphosphate Pyrophosphohydrolase"/>
    <property type="match status" value="1"/>
</dbReference>
<dbReference type="InterPro" id="IPR000086">
    <property type="entry name" value="NUDIX_hydrolase_dom"/>
</dbReference>
<accession>A0ABP6VSH3</accession>
<evidence type="ECO:0000259" key="4">
    <source>
        <dbReference type="PROSITE" id="PS51462"/>
    </source>
</evidence>
<comment type="cofactor">
    <cofactor evidence="1">
        <name>Mg(2+)</name>
        <dbReference type="ChEBI" id="CHEBI:18420"/>
    </cofactor>
</comment>
<dbReference type="SUPFAM" id="SSF55811">
    <property type="entry name" value="Nudix"/>
    <property type="match status" value="1"/>
</dbReference>
<name>A0ABP6VSH3_9GAMM</name>
<reference evidence="6" key="1">
    <citation type="journal article" date="2019" name="Int. J. Syst. Evol. Microbiol.">
        <title>The Global Catalogue of Microorganisms (GCM) 10K type strain sequencing project: providing services to taxonomists for standard genome sequencing and annotation.</title>
        <authorList>
            <consortium name="The Broad Institute Genomics Platform"/>
            <consortium name="The Broad Institute Genome Sequencing Center for Infectious Disease"/>
            <person name="Wu L."/>
            <person name="Ma J."/>
        </authorList>
    </citation>
    <scope>NUCLEOTIDE SEQUENCE [LARGE SCALE GENOMIC DNA]</scope>
    <source>
        <strain evidence="6">JCM 17110</strain>
    </source>
</reference>
<dbReference type="EMBL" id="BAABCX010000002">
    <property type="protein sequence ID" value="GAA3539093.1"/>
    <property type="molecule type" value="Genomic_DNA"/>
</dbReference>
<feature type="domain" description="Nudix hydrolase" evidence="4">
    <location>
        <begin position="3"/>
        <end position="138"/>
    </location>
</feature>
<organism evidence="5 6">
    <name type="scientific">Zobellella aerophila</name>
    <dbReference type="NCBI Taxonomy" id="870480"/>
    <lineage>
        <taxon>Bacteria</taxon>
        <taxon>Pseudomonadati</taxon>
        <taxon>Pseudomonadota</taxon>
        <taxon>Gammaproteobacteria</taxon>
        <taxon>Aeromonadales</taxon>
        <taxon>Aeromonadaceae</taxon>
        <taxon>Zobellella</taxon>
    </lineage>
</organism>
<dbReference type="RefSeq" id="WP_344957200.1">
    <property type="nucleotide sequence ID" value="NZ_BAABCX010000002.1"/>
</dbReference>
<evidence type="ECO:0000256" key="1">
    <source>
        <dbReference type="ARBA" id="ARBA00001946"/>
    </source>
</evidence>
<evidence type="ECO:0000313" key="5">
    <source>
        <dbReference type="EMBL" id="GAA3539093.1"/>
    </source>
</evidence>
<gene>
    <name evidence="5" type="ORF">GCM10022394_18490</name>
</gene>
<evidence type="ECO:0000256" key="3">
    <source>
        <dbReference type="RuleBase" id="RU003476"/>
    </source>
</evidence>
<dbReference type="InterPro" id="IPR015797">
    <property type="entry name" value="NUDIX_hydrolase-like_dom_sf"/>
</dbReference>
<protein>
    <submittedName>
        <fullName evidence="5">NUDIX hydrolase</fullName>
    </submittedName>
</protein>
<dbReference type="Pfam" id="PF00293">
    <property type="entry name" value="NUDIX"/>
    <property type="match status" value="1"/>
</dbReference>
<dbReference type="CDD" id="cd04678">
    <property type="entry name" value="NUDIX_MTH2_Nudt15"/>
    <property type="match status" value="1"/>
</dbReference>
<evidence type="ECO:0000313" key="6">
    <source>
        <dbReference type="Proteomes" id="UP001500795"/>
    </source>
</evidence>
<proteinExistence type="inferred from homology"/>
<dbReference type="PANTHER" id="PTHR16099">
    <property type="entry name" value="8-OXO-DGTP DIPHOSPHATES NUDT15"/>
    <property type="match status" value="1"/>
</dbReference>
<comment type="similarity">
    <text evidence="3">Belongs to the Nudix hydrolase family.</text>
</comment>